<evidence type="ECO:0000313" key="1">
    <source>
        <dbReference type="EMBL" id="QDT39259.1"/>
    </source>
</evidence>
<name>A0A517R5X3_9PLAN</name>
<dbReference type="EMBL" id="CP036268">
    <property type="protein sequence ID" value="QDT39259.1"/>
    <property type="molecule type" value="Genomic_DNA"/>
</dbReference>
<dbReference type="Proteomes" id="UP000317318">
    <property type="component" value="Chromosome"/>
</dbReference>
<dbReference type="AlphaFoldDB" id="A0A517R5X3"/>
<gene>
    <name evidence="1" type="ORF">Pan189_36630</name>
</gene>
<organism evidence="1 2">
    <name type="scientific">Stratiformator vulcanicus</name>
    <dbReference type="NCBI Taxonomy" id="2527980"/>
    <lineage>
        <taxon>Bacteria</taxon>
        <taxon>Pseudomonadati</taxon>
        <taxon>Planctomycetota</taxon>
        <taxon>Planctomycetia</taxon>
        <taxon>Planctomycetales</taxon>
        <taxon>Planctomycetaceae</taxon>
        <taxon>Stratiformator</taxon>
    </lineage>
</organism>
<evidence type="ECO:0000313" key="2">
    <source>
        <dbReference type="Proteomes" id="UP000317318"/>
    </source>
</evidence>
<sequence>MIRPFYEWAGESIRSLVGDEALIDQNNSDLFILASAAHQVNRYNPVYYVASEFIVEPLVDEFNTHWENTEGQSLGNRIYTSLGGTVGNFIGLGGLVDAYEGKDAEGNRLGGWERAGRGVMGAVDLVSTAVPIGKGVGMMGKTLSRMGRTSGVFCRVGKVGVRADTLIAVLPIIERCRRPQGRPEVADLT</sequence>
<reference evidence="1 2" key="1">
    <citation type="submission" date="2019-02" db="EMBL/GenBank/DDBJ databases">
        <title>Deep-cultivation of Planctomycetes and their phenomic and genomic characterization uncovers novel biology.</title>
        <authorList>
            <person name="Wiegand S."/>
            <person name="Jogler M."/>
            <person name="Boedeker C."/>
            <person name="Pinto D."/>
            <person name="Vollmers J."/>
            <person name="Rivas-Marin E."/>
            <person name="Kohn T."/>
            <person name="Peeters S.H."/>
            <person name="Heuer A."/>
            <person name="Rast P."/>
            <person name="Oberbeckmann S."/>
            <person name="Bunk B."/>
            <person name="Jeske O."/>
            <person name="Meyerdierks A."/>
            <person name="Storesund J.E."/>
            <person name="Kallscheuer N."/>
            <person name="Luecker S."/>
            <person name="Lage O.M."/>
            <person name="Pohl T."/>
            <person name="Merkel B.J."/>
            <person name="Hornburger P."/>
            <person name="Mueller R.-W."/>
            <person name="Bruemmer F."/>
            <person name="Labrenz M."/>
            <person name="Spormann A.M."/>
            <person name="Op den Camp H."/>
            <person name="Overmann J."/>
            <person name="Amann R."/>
            <person name="Jetten M.S.M."/>
            <person name="Mascher T."/>
            <person name="Medema M.H."/>
            <person name="Devos D.P."/>
            <person name="Kaster A.-K."/>
            <person name="Ovreas L."/>
            <person name="Rohde M."/>
            <person name="Galperin M.Y."/>
            <person name="Jogler C."/>
        </authorList>
    </citation>
    <scope>NUCLEOTIDE SEQUENCE [LARGE SCALE GENOMIC DNA]</scope>
    <source>
        <strain evidence="1 2">Pan189</strain>
    </source>
</reference>
<proteinExistence type="predicted"/>
<keyword evidence="2" id="KW-1185">Reference proteome</keyword>
<protein>
    <submittedName>
        <fullName evidence="1">Uncharacterized protein</fullName>
    </submittedName>
</protein>
<dbReference type="KEGG" id="svp:Pan189_36630"/>
<accession>A0A517R5X3</accession>
<dbReference type="RefSeq" id="WP_145365410.1">
    <property type="nucleotide sequence ID" value="NZ_CP036268.1"/>
</dbReference>